<feature type="domain" description="F-box" evidence="1">
    <location>
        <begin position="270"/>
        <end position="306"/>
    </location>
</feature>
<dbReference type="Proteomes" id="UP000054248">
    <property type="component" value="Unassembled WGS sequence"/>
</dbReference>
<sequence>MSRKDNKHKSLQVADAELLPGYQVGRLRVVYEEGGTGPYYINCGQPADSSDQPDMRHVTTNIHEALIVIFTSSPEPHQIMCTNSRRPHSWNLGIQLFPVDISEFHSLVGAWGATVPFSAKVPNTGQYQIVSSLWNVLSDGTLRATLTELKRVSGDHYTMLVPSESYLTTTVYAEIPGPTISFVKDPGVTRAFHPASGHPIARARLFAAFALVDAPAQPGAVGIPPSSLLSVLYSTANYLITAMANKPGPENEPDSGESEAMRETNPLLIPEILIRILEFANPGEKATAARVCRRWSDPALEALWQDLPDLGPFLKIFVLLKDITTPRMSPAATLERIKSYSARVRTLRFKSSNSSIHEDDIAEVYRALCNGTLQQYLPMVSLPSSGVFPNLRTLEWTARQRQDHGKDALGAVSHFICPSLKHLHISGTFRPLGWGFLWSPKVDCAPFFGTLNAMEGLRLESLEFRVLNFAKEPTQDNEVALFLHRHQHTLLHFRTWTTNFVRHFQKDLCGLSRLRSLEVNAGDQLEASAFIEGLASGAPEMERSALPISPVRFEKLQLLYIQSSAEPEDPEELVRYFADILPPEAIFKGGYDSWKQIVDTLERARANHPETLQEQYGEIIEVACPRLSATDVDVGPFVEPCGCLQNSEKLERTASLWDWSLSKIRTGAWAGDCRLLVQGFGSEKKAPVSP</sequence>
<reference evidence="2 3" key="1">
    <citation type="submission" date="2014-04" db="EMBL/GenBank/DDBJ databases">
        <authorList>
            <consortium name="DOE Joint Genome Institute"/>
            <person name="Kuo A."/>
            <person name="Girlanda M."/>
            <person name="Perotto S."/>
            <person name="Kohler A."/>
            <person name="Nagy L.G."/>
            <person name="Floudas D."/>
            <person name="Copeland A."/>
            <person name="Barry K.W."/>
            <person name="Cichocki N."/>
            <person name="Veneault-Fourrey C."/>
            <person name="LaButti K."/>
            <person name="Lindquist E.A."/>
            <person name="Lipzen A."/>
            <person name="Lundell T."/>
            <person name="Morin E."/>
            <person name="Murat C."/>
            <person name="Sun H."/>
            <person name="Tunlid A."/>
            <person name="Henrissat B."/>
            <person name="Grigoriev I.V."/>
            <person name="Hibbett D.S."/>
            <person name="Martin F."/>
            <person name="Nordberg H.P."/>
            <person name="Cantor M.N."/>
            <person name="Hua S.X."/>
        </authorList>
    </citation>
    <scope>NUCLEOTIDE SEQUENCE [LARGE SCALE GENOMIC DNA]</scope>
    <source>
        <strain evidence="2 3">MUT 4182</strain>
    </source>
</reference>
<dbReference type="Gene3D" id="1.20.1280.50">
    <property type="match status" value="1"/>
</dbReference>
<reference evidence="3" key="2">
    <citation type="submission" date="2015-01" db="EMBL/GenBank/DDBJ databases">
        <title>Evolutionary Origins and Diversification of the Mycorrhizal Mutualists.</title>
        <authorList>
            <consortium name="DOE Joint Genome Institute"/>
            <consortium name="Mycorrhizal Genomics Consortium"/>
            <person name="Kohler A."/>
            <person name="Kuo A."/>
            <person name="Nagy L.G."/>
            <person name="Floudas D."/>
            <person name="Copeland A."/>
            <person name="Barry K.W."/>
            <person name="Cichocki N."/>
            <person name="Veneault-Fourrey C."/>
            <person name="LaButti K."/>
            <person name="Lindquist E.A."/>
            <person name="Lipzen A."/>
            <person name="Lundell T."/>
            <person name="Morin E."/>
            <person name="Murat C."/>
            <person name="Riley R."/>
            <person name="Ohm R."/>
            <person name="Sun H."/>
            <person name="Tunlid A."/>
            <person name="Henrissat B."/>
            <person name="Grigoriev I.V."/>
            <person name="Hibbett D.S."/>
            <person name="Martin F."/>
        </authorList>
    </citation>
    <scope>NUCLEOTIDE SEQUENCE [LARGE SCALE GENOMIC DNA]</scope>
    <source>
        <strain evidence="3">MUT 4182</strain>
    </source>
</reference>
<name>A0A0C3QRK1_9AGAM</name>
<evidence type="ECO:0000259" key="1">
    <source>
        <dbReference type="Pfam" id="PF12937"/>
    </source>
</evidence>
<proteinExistence type="predicted"/>
<dbReference type="SUPFAM" id="SSF81383">
    <property type="entry name" value="F-box domain"/>
    <property type="match status" value="1"/>
</dbReference>
<organism evidence="2 3">
    <name type="scientific">Tulasnella calospora MUT 4182</name>
    <dbReference type="NCBI Taxonomy" id="1051891"/>
    <lineage>
        <taxon>Eukaryota</taxon>
        <taxon>Fungi</taxon>
        <taxon>Dikarya</taxon>
        <taxon>Basidiomycota</taxon>
        <taxon>Agaricomycotina</taxon>
        <taxon>Agaricomycetes</taxon>
        <taxon>Cantharellales</taxon>
        <taxon>Tulasnellaceae</taxon>
        <taxon>Tulasnella</taxon>
    </lineage>
</organism>
<dbReference type="EMBL" id="KN822964">
    <property type="protein sequence ID" value="KIO31351.1"/>
    <property type="molecule type" value="Genomic_DNA"/>
</dbReference>
<dbReference type="InterPro" id="IPR036047">
    <property type="entry name" value="F-box-like_dom_sf"/>
</dbReference>
<keyword evidence="3" id="KW-1185">Reference proteome</keyword>
<protein>
    <recommendedName>
        <fullName evidence="1">F-box domain-containing protein</fullName>
    </recommendedName>
</protein>
<dbReference type="Pfam" id="PF12937">
    <property type="entry name" value="F-box-like"/>
    <property type="match status" value="1"/>
</dbReference>
<evidence type="ECO:0000313" key="3">
    <source>
        <dbReference type="Proteomes" id="UP000054248"/>
    </source>
</evidence>
<dbReference type="HOGENOM" id="CLU_399124_0_0_1"/>
<dbReference type="AlphaFoldDB" id="A0A0C3QRK1"/>
<accession>A0A0C3QRK1</accession>
<dbReference type="CDD" id="cd09917">
    <property type="entry name" value="F-box_SF"/>
    <property type="match status" value="1"/>
</dbReference>
<dbReference type="OrthoDB" id="2663142at2759"/>
<evidence type="ECO:0000313" key="2">
    <source>
        <dbReference type="EMBL" id="KIO31351.1"/>
    </source>
</evidence>
<dbReference type="InterPro" id="IPR001810">
    <property type="entry name" value="F-box_dom"/>
</dbReference>
<gene>
    <name evidence="2" type="ORF">M407DRAFT_220508</name>
</gene>